<dbReference type="CDD" id="cd17535">
    <property type="entry name" value="REC_NarL-like"/>
    <property type="match status" value="1"/>
</dbReference>
<name>A0A2T8F918_9ACTN</name>
<dbReference type="SMART" id="SM00421">
    <property type="entry name" value="HTH_LUXR"/>
    <property type="match status" value="1"/>
</dbReference>
<dbReference type="Pfam" id="PF00196">
    <property type="entry name" value="GerE"/>
    <property type="match status" value="1"/>
</dbReference>
<dbReference type="InterPro" id="IPR039420">
    <property type="entry name" value="WalR-like"/>
</dbReference>
<dbReference type="OrthoDB" id="4135368at2"/>
<dbReference type="EMBL" id="QDGZ01000006">
    <property type="protein sequence ID" value="PVG82189.1"/>
    <property type="molecule type" value="Genomic_DNA"/>
</dbReference>
<keyword evidence="9" id="KW-1185">Reference proteome</keyword>
<reference evidence="8 9" key="1">
    <citation type="submission" date="2018-04" db="EMBL/GenBank/DDBJ databases">
        <title>Genome of Nocardioides gansuensis WSJ-1.</title>
        <authorList>
            <person name="Wu S."/>
            <person name="Wang G."/>
        </authorList>
    </citation>
    <scope>NUCLEOTIDE SEQUENCE [LARGE SCALE GENOMIC DNA]</scope>
    <source>
        <strain evidence="8 9">WSJ-1</strain>
    </source>
</reference>
<dbReference type="InterPro" id="IPR000792">
    <property type="entry name" value="Tscrpt_reg_LuxR_C"/>
</dbReference>
<dbReference type="SUPFAM" id="SSF52172">
    <property type="entry name" value="CheY-like"/>
    <property type="match status" value="1"/>
</dbReference>
<dbReference type="PROSITE" id="PS00622">
    <property type="entry name" value="HTH_LUXR_1"/>
    <property type="match status" value="1"/>
</dbReference>
<dbReference type="SMART" id="SM00448">
    <property type="entry name" value="REC"/>
    <property type="match status" value="1"/>
</dbReference>
<gene>
    <name evidence="8" type="ORF">DDE18_15375</name>
</gene>
<dbReference type="AlphaFoldDB" id="A0A2T8F918"/>
<dbReference type="InterPro" id="IPR011006">
    <property type="entry name" value="CheY-like_superfamily"/>
</dbReference>
<dbReference type="CDD" id="cd06170">
    <property type="entry name" value="LuxR_C_like"/>
    <property type="match status" value="1"/>
</dbReference>
<dbReference type="PROSITE" id="PS50043">
    <property type="entry name" value="HTH_LUXR_2"/>
    <property type="match status" value="1"/>
</dbReference>
<evidence type="ECO:0000256" key="5">
    <source>
        <dbReference type="PROSITE-ProRule" id="PRU00169"/>
    </source>
</evidence>
<dbReference type="PRINTS" id="PR00038">
    <property type="entry name" value="HTHLUXR"/>
</dbReference>
<dbReference type="Gene3D" id="3.40.50.2300">
    <property type="match status" value="1"/>
</dbReference>
<dbReference type="PROSITE" id="PS50110">
    <property type="entry name" value="RESPONSE_REGULATORY"/>
    <property type="match status" value="1"/>
</dbReference>
<keyword evidence="3 8" id="KW-0238">DNA-binding</keyword>
<keyword evidence="4" id="KW-0804">Transcription</keyword>
<comment type="caution">
    <text evidence="8">The sequence shown here is derived from an EMBL/GenBank/DDBJ whole genome shotgun (WGS) entry which is preliminary data.</text>
</comment>
<evidence type="ECO:0000259" key="7">
    <source>
        <dbReference type="PROSITE" id="PS50110"/>
    </source>
</evidence>
<dbReference type="InterPro" id="IPR001789">
    <property type="entry name" value="Sig_transdc_resp-reg_receiver"/>
</dbReference>
<dbReference type="PANTHER" id="PTHR43214">
    <property type="entry name" value="TWO-COMPONENT RESPONSE REGULATOR"/>
    <property type="match status" value="1"/>
</dbReference>
<dbReference type="InterPro" id="IPR016032">
    <property type="entry name" value="Sig_transdc_resp-reg_C-effctor"/>
</dbReference>
<evidence type="ECO:0000313" key="9">
    <source>
        <dbReference type="Proteomes" id="UP000246018"/>
    </source>
</evidence>
<evidence type="ECO:0000256" key="4">
    <source>
        <dbReference type="ARBA" id="ARBA00023163"/>
    </source>
</evidence>
<keyword evidence="2" id="KW-0805">Transcription regulation</keyword>
<feature type="domain" description="Response regulatory" evidence="7">
    <location>
        <begin position="2"/>
        <end position="123"/>
    </location>
</feature>
<evidence type="ECO:0000259" key="6">
    <source>
        <dbReference type="PROSITE" id="PS50043"/>
    </source>
</evidence>
<feature type="domain" description="HTH luxR-type" evidence="6">
    <location>
        <begin position="143"/>
        <end position="213"/>
    </location>
</feature>
<dbReference type="GO" id="GO:0000160">
    <property type="term" value="P:phosphorelay signal transduction system"/>
    <property type="evidence" value="ECO:0007669"/>
    <property type="project" value="InterPro"/>
</dbReference>
<evidence type="ECO:0000313" key="8">
    <source>
        <dbReference type="EMBL" id="PVG82189.1"/>
    </source>
</evidence>
<dbReference type="Pfam" id="PF00072">
    <property type="entry name" value="Response_reg"/>
    <property type="match status" value="1"/>
</dbReference>
<evidence type="ECO:0000256" key="1">
    <source>
        <dbReference type="ARBA" id="ARBA00022553"/>
    </source>
</evidence>
<evidence type="ECO:0000256" key="3">
    <source>
        <dbReference type="ARBA" id="ARBA00023125"/>
    </source>
</evidence>
<organism evidence="8 9">
    <name type="scientific">Nocardioides gansuensis</name>
    <dbReference type="NCBI Taxonomy" id="2138300"/>
    <lineage>
        <taxon>Bacteria</taxon>
        <taxon>Bacillati</taxon>
        <taxon>Actinomycetota</taxon>
        <taxon>Actinomycetes</taxon>
        <taxon>Propionibacteriales</taxon>
        <taxon>Nocardioidaceae</taxon>
        <taxon>Nocardioides</taxon>
    </lineage>
</organism>
<proteinExistence type="predicted"/>
<dbReference type="Proteomes" id="UP000246018">
    <property type="component" value="Unassembled WGS sequence"/>
</dbReference>
<dbReference type="GO" id="GO:0006355">
    <property type="term" value="P:regulation of DNA-templated transcription"/>
    <property type="evidence" value="ECO:0007669"/>
    <property type="project" value="InterPro"/>
</dbReference>
<dbReference type="SUPFAM" id="SSF46894">
    <property type="entry name" value="C-terminal effector domain of the bipartite response regulators"/>
    <property type="match status" value="1"/>
</dbReference>
<protein>
    <submittedName>
        <fullName evidence="8">DNA-binding response regulator</fullName>
    </submittedName>
</protein>
<keyword evidence="1 5" id="KW-0597">Phosphoprotein</keyword>
<evidence type="ECO:0000256" key="2">
    <source>
        <dbReference type="ARBA" id="ARBA00023015"/>
    </source>
</evidence>
<dbReference type="PANTHER" id="PTHR43214:SF24">
    <property type="entry name" value="TRANSCRIPTIONAL REGULATORY PROTEIN NARL-RELATED"/>
    <property type="match status" value="1"/>
</dbReference>
<accession>A0A2T8F918</accession>
<sequence length="213" mass="23052">MRVVVAEDHLLVREGVVALLSAGEDLDVVAAVGDADALRRAVDSHQPDAVLTDIRMPPLQAMDGITAALEIRRRHPGTGVVVLSQHLEEDYVRALFTDGSAGLGYLLKERIGERAELADALRRTARGESVLDRRVVDTLVGSGRSRLDTLTPREREVLALMASGLTNPVIASRMHLSLSSVEKHVGAIFTKLGVGESPTQDRRVSAVLAWLDR</sequence>
<dbReference type="GO" id="GO:0003677">
    <property type="term" value="F:DNA binding"/>
    <property type="evidence" value="ECO:0007669"/>
    <property type="project" value="UniProtKB-KW"/>
</dbReference>
<feature type="modified residue" description="4-aspartylphosphate" evidence="5">
    <location>
        <position position="53"/>
    </location>
</feature>
<dbReference type="InterPro" id="IPR058245">
    <property type="entry name" value="NreC/VraR/RcsB-like_REC"/>
</dbReference>